<dbReference type="Proteomes" id="UP000675379">
    <property type="component" value="Unassembled WGS sequence"/>
</dbReference>
<keyword evidence="7" id="KW-0594">Phospholipid biosynthesis</keyword>
<dbReference type="GO" id="GO:0016020">
    <property type="term" value="C:membrane"/>
    <property type="evidence" value="ECO:0007669"/>
    <property type="project" value="InterPro"/>
</dbReference>
<dbReference type="SMART" id="SM00563">
    <property type="entry name" value="PlsC"/>
    <property type="match status" value="1"/>
</dbReference>
<keyword evidence="10" id="KW-1185">Reference proteome</keyword>
<proteinExistence type="inferred from homology"/>
<evidence type="ECO:0000313" key="9">
    <source>
        <dbReference type="EMBL" id="MBR0574803.1"/>
    </source>
</evidence>
<evidence type="ECO:0000256" key="7">
    <source>
        <dbReference type="RuleBase" id="RU361267"/>
    </source>
</evidence>
<dbReference type="GO" id="GO:0006654">
    <property type="term" value="P:phosphatidic acid biosynthetic process"/>
    <property type="evidence" value="ECO:0007669"/>
    <property type="project" value="TreeGrafter"/>
</dbReference>
<dbReference type="Pfam" id="PF01553">
    <property type="entry name" value="Acyltransferase"/>
    <property type="match status" value="1"/>
</dbReference>
<dbReference type="EMBL" id="JAGSCS010000001">
    <property type="protein sequence ID" value="MBR0574803.1"/>
    <property type="molecule type" value="Genomic_DNA"/>
</dbReference>
<comment type="pathway">
    <text evidence="1">Lipid metabolism.</text>
</comment>
<keyword evidence="3 7" id="KW-0444">Lipid biosynthesis</keyword>
<accession>A0A941CP38</accession>
<gene>
    <name evidence="9" type="ORF">KCG48_00470</name>
</gene>
<keyword evidence="6 7" id="KW-0012">Acyltransferase</keyword>
<evidence type="ECO:0000256" key="6">
    <source>
        <dbReference type="ARBA" id="ARBA00023315"/>
    </source>
</evidence>
<evidence type="ECO:0000256" key="5">
    <source>
        <dbReference type="ARBA" id="ARBA00023098"/>
    </source>
</evidence>
<dbReference type="EC" id="2.3.1.51" evidence="7"/>
<evidence type="ECO:0000256" key="3">
    <source>
        <dbReference type="ARBA" id="ARBA00022516"/>
    </source>
</evidence>
<comment type="domain">
    <text evidence="7">The HXXXXD motif is essential for acyltransferase activity and may constitute the binding site for the phosphate moiety of the glycerol-3-phosphate.</text>
</comment>
<dbReference type="NCBIfam" id="TIGR00530">
    <property type="entry name" value="AGP_acyltrn"/>
    <property type="match status" value="1"/>
</dbReference>
<evidence type="ECO:0000256" key="2">
    <source>
        <dbReference type="ARBA" id="ARBA00008655"/>
    </source>
</evidence>
<protein>
    <recommendedName>
        <fullName evidence="7">1-acyl-sn-glycerol-3-phosphate acyltransferase</fullName>
        <ecNumber evidence="7">2.3.1.51</ecNumber>
    </recommendedName>
</protein>
<comment type="caution">
    <text evidence="9">The sequence shown here is derived from an EMBL/GenBank/DDBJ whole genome shotgun (WGS) entry which is preliminary data.</text>
</comment>
<evidence type="ECO:0000256" key="4">
    <source>
        <dbReference type="ARBA" id="ARBA00022679"/>
    </source>
</evidence>
<dbReference type="AlphaFoldDB" id="A0A941CP38"/>
<dbReference type="SUPFAM" id="SSF69593">
    <property type="entry name" value="Glycerol-3-phosphate (1)-acyltransferase"/>
    <property type="match status" value="1"/>
</dbReference>
<name>A0A941CP38_9CLOT</name>
<evidence type="ECO:0000313" key="10">
    <source>
        <dbReference type="Proteomes" id="UP000675379"/>
    </source>
</evidence>
<evidence type="ECO:0000256" key="1">
    <source>
        <dbReference type="ARBA" id="ARBA00005189"/>
    </source>
</evidence>
<comment type="similarity">
    <text evidence="2 7">Belongs to the 1-acyl-sn-glycerol-3-phosphate acyltransferase family.</text>
</comment>
<keyword evidence="5 7" id="KW-0443">Lipid metabolism</keyword>
<dbReference type="InterPro" id="IPR004552">
    <property type="entry name" value="AGP_acyltrans"/>
</dbReference>
<keyword evidence="7" id="KW-1208">Phospholipid metabolism</keyword>
<dbReference type="CDD" id="cd07989">
    <property type="entry name" value="LPLAT_AGPAT-like"/>
    <property type="match status" value="1"/>
</dbReference>
<dbReference type="RefSeq" id="WP_211799323.1">
    <property type="nucleotide sequence ID" value="NZ_JAGSCS010000001.1"/>
</dbReference>
<evidence type="ECO:0000259" key="8">
    <source>
        <dbReference type="SMART" id="SM00563"/>
    </source>
</evidence>
<comment type="catalytic activity">
    <reaction evidence="7">
        <text>a 1-acyl-sn-glycero-3-phosphate + an acyl-CoA = a 1,2-diacyl-sn-glycero-3-phosphate + CoA</text>
        <dbReference type="Rhea" id="RHEA:19709"/>
        <dbReference type="ChEBI" id="CHEBI:57287"/>
        <dbReference type="ChEBI" id="CHEBI:57970"/>
        <dbReference type="ChEBI" id="CHEBI:58342"/>
        <dbReference type="ChEBI" id="CHEBI:58608"/>
        <dbReference type="EC" id="2.3.1.51"/>
    </reaction>
</comment>
<sequence length="242" mass="28298">MIFDIVSKIRFGLSLIALWFRLIFAEIQKKRMSEEAYFFKILSIAKKHTRKIIAVTRMDLVVEGLENIPDEPVVYMGNHQSYIDIYVTVNALQRKLCLIGKKEIEKIPIVAYLAREMSVLFLDRENSREGLKTILEAIRRMKEERFDVLIYPEGTRSKRLEMGEFHKGSFKIPQKAHAPIIPMVVNNAYRVFEDNYRVTPHIPVQLAFLPPVRFEELSEEEAKNIDELVKGQIAEKLKEFNK</sequence>
<organism evidence="9 10">
    <name type="scientific">Proteiniclasticum sediminis</name>
    <dbReference type="NCBI Taxonomy" id="2804028"/>
    <lineage>
        <taxon>Bacteria</taxon>
        <taxon>Bacillati</taxon>
        <taxon>Bacillota</taxon>
        <taxon>Clostridia</taxon>
        <taxon>Eubacteriales</taxon>
        <taxon>Clostridiaceae</taxon>
        <taxon>Proteiniclasticum</taxon>
    </lineage>
</organism>
<dbReference type="PANTHER" id="PTHR10434:SF64">
    <property type="entry name" value="1-ACYL-SN-GLYCEROL-3-PHOSPHATE ACYLTRANSFERASE-RELATED"/>
    <property type="match status" value="1"/>
</dbReference>
<reference evidence="9" key="1">
    <citation type="submission" date="2021-04" db="EMBL/GenBank/DDBJ databases">
        <title>Proteiniclasticum sedimins sp. nov., an obligate anaerobic bacterium isolated from anaerobic sludge.</title>
        <authorList>
            <person name="Liu J."/>
        </authorList>
    </citation>
    <scope>NUCLEOTIDE SEQUENCE</scope>
    <source>
        <strain evidence="9">BAD-10</strain>
    </source>
</reference>
<dbReference type="InterPro" id="IPR002123">
    <property type="entry name" value="Plipid/glycerol_acylTrfase"/>
</dbReference>
<feature type="domain" description="Phospholipid/glycerol acyltransferase" evidence="8">
    <location>
        <begin position="73"/>
        <end position="188"/>
    </location>
</feature>
<dbReference type="GO" id="GO:0003841">
    <property type="term" value="F:1-acylglycerol-3-phosphate O-acyltransferase activity"/>
    <property type="evidence" value="ECO:0007669"/>
    <property type="project" value="UniProtKB-UniRule"/>
</dbReference>
<keyword evidence="4 7" id="KW-0808">Transferase</keyword>
<dbReference type="PANTHER" id="PTHR10434">
    <property type="entry name" value="1-ACYL-SN-GLYCEROL-3-PHOSPHATE ACYLTRANSFERASE"/>
    <property type="match status" value="1"/>
</dbReference>